<dbReference type="Proteomes" id="UP000559256">
    <property type="component" value="Unassembled WGS sequence"/>
</dbReference>
<evidence type="ECO:0000313" key="3">
    <source>
        <dbReference type="Proteomes" id="UP000559256"/>
    </source>
</evidence>
<gene>
    <name evidence="2" type="ORF">D9758_005345</name>
</gene>
<dbReference type="AlphaFoldDB" id="A0A8H5GHP4"/>
<reference evidence="2 3" key="1">
    <citation type="journal article" date="2020" name="ISME J.">
        <title>Uncovering the hidden diversity of litter-decomposition mechanisms in mushroom-forming fungi.</title>
        <authorList>
            <person name="Floudas D."/>
            <person name="Bentzer J."/>
            <person name="Ahren D."/>
            <person name="Johansson T."/>
            <person name="Persson P."/>
            <person name="Tunlid A."/>
        </authorList>
    </citation>
    <scope>NUCLEOTIDE SEQUENCE [LARGE SCALE GENOMIC DNA]</scope>
    <source>
        <strain evidence="2 3">CBS 291.85</strain>
    </source>
</reference>
<sequence length="59" mass="6060">MVSQLAALTATTFAVLPMFAVAQSGFGRAIIYYPGLGACGFVNGSADSVVAVSTQIFDR</sequence>
<keyword evidence="1" id="KW-0732">Signal</keyword>
<keyword evidence="3" id="KW-1185">Reference proteome</keyword>
<dbReference type="EMBL" id="JAACJM010000028">
    <property type="protein sequence ID" value="KAF5365188.1"/>
    <property type="molecule type" value="Genomic_DNA"/>
</dbReference>
<evidence type="ECO:0000313" key="2">
    <source>
        <dbReference type="EMBL" id="KAF5365188.1"/>
    </source>
</evidence>
<evidence type="ECO:0000256" key="1">
    <source>
        <dbReference type="SAM" id="SignalP"/>
    </source>
</evidence>
<comment type="caution">
    <text evidence="2">The sequence shown here is derived from an EMBL/GenBank/DDBJ whole genome shotgun (WGS) entry which is preliminary data.</text>
</comment>
<feature type="signal peptide" evidence="1">
    <location>
        <begin position="1"/>
        <end position="22"/>
    </location>
</feature>
<accession>A0A8H5GHP4</accession>
<name>A0A8H5GHP4_9AGAR</name>
<protein>
    <submittedName>
        <fullName evidence="2">Uncharacterized protein</fullName>
    </submittedName>
</protein>
<organism evidence="2 3">
    <name type="scientific">Tetrapyrgos nigripes</name>
    <dbReference type="NCBI Taxonomy" id="182062"/>
    <lineage>
        <taxon>Eukaryota</taxon>
        <taxon>Fungi</taxon>
        <taxon>Dikarya</taxon>
        <taxon>Basidiomycota</taxon>
        <taxon>Agaricomycotina</taxon>
        <taxon>Agaricomycetes</taxon>
        <taxon>Agaricomycetidae</taxon>
        <taxon>Agaricales</taxon>
        <taxon>Marasmiineae</taxon>
        <taxon>Marasmiaceae</taxon>
        <taxon>Tetrapyrgos</taxon>
    </lineage>
</organism>
<proteinExistence type="predicted"/>
<feature type="chain" id="PRO_5034503314" evidence="1">
    <location>
        <begin position="23"/>
        <end position="59"/>
    </location>
</feature>